<accession>A0ABM8T707</accession>
<sequence length="46" mass="5226">MFVRPKLESILLKDINRLSDTGVSLKHTLLNPPQDAESLETLNSYK</sequence>
<dbReference type="EMBL" id="CAJNAU010000176">
    <property type="protein sequence ID" value="CAE6862996.1"/>
    <property type="molecule type" value="Genomic_DNA"/>
</dbReference>
<evidence type="ECO:0000313" key="1">
    <source>
        <dbReference type="EMBL" id="CAE6862996.1"/>
    </source>
</evidence>
<gene>
    <name evidence="1" type="ORF">R69658_07710</name>
</gene>
<keyword evidence="2" id="KW-1185">Reference proteome</keyword>
<reference evidence="1 2" key="1">
    <citation type="submission" date="2021-02" db="EMBL/GenBank/DDBJ databases">
        <authorList>
            <person name="Vanwijnsberghe S."/>
        </authorList>
    </citation>
    <scope>NUCLEOTIDE SEQUENCE [LARGE SCALE GENOMIC DNA]</scope>
    <source>
        <strain evidence="1 2">R-69658</strain>
    </source>
</reference>
<name>A0ABM8T707_9BURK</name>
<proteinExistence type="predicted"/>
<organism evidence="1 2">
    <name type="scientific">Paraburkholderia aspalathi</name>
    <dbReference type="NCBI Taxonomy" id="1324617"/>
    <lineage>
        <taxon>Bacteria</taxon>
        <taxon>Pseudomonadati</taxon>
        <taxon>Pseudomonadota</taxon>
        <taxon>Betaproteobacteria</taxon>
        <taxon>Burkholderiales</taxon>
        <taxon>Burkholderiaceae</taxon>
        <taxon>Paraburkholderia</taxon>
    </lineage>
</organism>
<evidence type="ECO:0000313" key="2">
    <source>
        <dbReference type="Proteomes" id="UP000674425"/>
    </source>
</evidence>
<protein>
    <submittedName>
        <fullName evidence="1">Uncharacterized protein</fullName>
    </submittedName>
</protein>
<dbReference type="Proteomes" id="UP000674425">
    <property type="component" value="Unassembled WGS sequence"/>
</dbReference>
<comment type="caution">
    <text evidence="1">The sequence shown here is derived from an EMBL/GenBank/DDBJ whole genome shotgun (WGS) entry which is preliminary data.</text>
</comment>